<keyword evidence="1" id="KW-1133">Transmembrane helix</keyword>
<feature type="transmembrane region" description="Helical" evidence="1">
    <location>
        <begin position="273"/>
        <end position="291"/>
    </location>
</feature>
<feature type="transmembrane region" description="Helical" evidence="1">
    <location>
        <begin position="327"/>
        <end position="348"/>
    </location>
</feature>
<dbReference type="InterPro" id="IPR053046">
    <property type="entry name" value="ABC-5_transporter"/>
</dbReference>
<feature type="domain" description="DUF6449" evidence="2">
    <location>
        <begin position="423"/>
        <end position="541"/>
    </location>
</feature>
<dbReference type="EMBL" id="QGTW01000006">
    <property type="protein sequence ID" value="PWW28417.1"/>
    <property type="molecule type" value="Genomic_DNA"/>
</dbReference>
<name>A0A2V2ZWT1_9BACI</name>
<keyword evidence="1" id="KW-0812">Transmembrane</keyword>
<dbReference type="InterPro" id="IPR045611">
    <property type="entry name" value="DUF6449"/>
</dbReference>
<feature type="transmembrane region" description="Helical" evidence="1">
    <location>
        <begin position="61"/>
        <end position="83"/>
    </location>
</feature>
<accession>A0A2V2ZWT1</accession>
<evidence type="ECO:0000313" key="4">
    <source>
        <dbReference type="Proteomes" id="UP000247150"/>
    </source>
</evidence>
<evidence type="ECO:0000259" key="2">
    <source>
        <dbReference type="Pfam" id="PF20047"/>
    </source>
</evidence>
<comment type="caution">
    <text evidence="3">The sequence shown here is derived from an EMBL/GenBank/DDBJ whole genome shotgun (WGS) entry which is preliminary data.</text>
</comment>
<dbReference type="PANTHER" id="PTHR39177">
    <property type="entry name" value="ABC TRANSPORTER PERMEASE YTRC-RELATED"/>
    <property type="match status" value="1"/>
</dbReference>
<dbReference type="AlphaFoldDB" id="A0A2V2ZWT1"/>
<keyword evidence="1" id="KW-0472">Membrane</keyword>
<feature type="transmembrane region" description="Helical" evidence="1">
    <location>
        <begin position="20"/>
        <end position="41"/>
    </location>
</feature>
<evidence type="ECO:0000313" key="3">
    <source>
        <dbReference type="EMBL" id="PWW28417.1"/>
    </source>
</evidence>
<dbReference type="PANTHER" id="PTHR39177:SF1">
    <property type="entry name" value="ABC TRANSPORTER PERMEASE YTRC-RELATED"/>
    <property type="match status" value="1"/>
</dbReference>
<organism evidence="3 4">
    <name type="scientific">Cytobacillus oceanisediminis</name>
    <dbReference type="NCBI Taxonomy" id="665099"/>
    <lineage>
        <taxon>Bacteria</taxon>
        <taxon>Bacillati</taxon>
        <taxon>Bacillota</taxon>
        <taxon>Bacilli</taxon>
        <taxon>Bacillales</taxon>
        <taxon>Bacillaceae</taxon>
        <taxon>Cytobacillus</taxon>
    </lineage>
</organism>
<feature type="transmembrane region" description="Helical" evidence="1">
    <location>
        <begin position="176"/>
        <end position="201"/>
    </location>
</feature>
<dbReference type="RefSeq" id="WP_258309471.1">
    <property type="nucleotide sequence ID" value="NZ_QGTW01000006.1"/>
</dbReference>
<dbReference type="Proteomes" id="UP000247150">
    <property type="component" value="Unassembled WGS sequence"/>
</dbReference>
<feature type="transmembrane region" description="Helical" evidence="1">
    <location>
        <begin position="143"/>
        <end position="164"/>
    </location>
</feature>
<gene>
    <name evidence="3" type="ORF">DFO73_106233</name>
</gene>
<protein>
    <submittedName>
        <fullName evidence="3">ABC-2 type transport system permease protein</fullName>
    </submittedName>
</protein>
<feature type="transmembrane region" description="Helical" evidence="1">
    <location>
        <begin position="235"/>
        <end position="253"/>
    </location>
</feature>
<feature type="transmembrane region" description="Helical" evidence="1">
    <location>
        <begin position="297"/>
        <end position="315"/>
    </location>
</feature>
<sequence length="652" mass="76023">MPSKISLVNKEIWKIITRSIGWVSIIYFLGLFFSIPLEILMTVSEEQRKFIDIDNLFQYHFQIQIILNMSIPVLMAVFLFRFLQVKQYSDLMHSLPVKREAIFHQYAIIGVILLILPVLLIAIIVLILYQPFFLYDFYNIGEIFKWLGITLMYNILIYLAGIFVGMVSGLSAVQGALTYIILLLPVGLIILLAFNLPFYLYGYPSQYYLESKFEKFSPLVSLAQINYRVSGAPEIAVYLILILSLYWLSLWVYKKRKLEGVSQALVFPITKPIFKYGTTFCTMLLGGMYFGEMRGGMGWLIAGYVFGALIGYVIAEMVLQKSWRVTIHLKGLMIYTAAMAVLFILFQFDFTQYEKNIPAAKEIEQVHFSESYYLYSDIDRDEPLYLREYENIDLVRRLHKEIVENKNIDHRESNDQDTAFIVYELKNGEKIVRNYKIDKTKYRPFYKLIYESDEYKTATNEIYKVEADETTKITITPSGPVSKRATITDPDELKEAVEILTEEVDSAAYEDSQNHVEPYAYIEIFYGDSKKAYMQWNPSYTKFEKWLKENSLLEEARVTSNDISYALVMKAEDLEINHARGFSYEDIFEDMKQSNLAMKITNKEQIESSLKNARGFIDGEYLIAFYFEEQRAIDIKNFNGENVPDFIKNHFE</sequence>
<feature type="transmembrane region" description="Helical" evidence="1">
    <location>
        <begin position="103"/>
        <end position="131"/>
    </location>
</feature>
<proteinExistence type="predicted"/>
<reference evidence="3 4" key="1">
    <citation type="submission" date="2018-05" db="EMBL/GenBank/DDBJ databases">
        <title>Freshwater and sediment microbial communities from various areas in North America, analyzing microbe dynamics in response to fracking.</title>
        <authorList>
            <person name="Lamendella R."/>
        </authorList>
    </citation>
    <scope>NUCLEOTIDE SEQUENCE [LARGE SCALE GENOMIC DNA]</scope>
    <source>
        <strain evidence="3 4">15_TX</strain>
    </source>
</reference>
<dbReference type="Pfam" id="PF20047">
    <property type="entry name" value="DUF6449"/>
    <property type="match status" value="1"/>
</dbReference>
<evidence type="ECO:0000256" key="1">
    <source>
        <dbReference type="SAM" id="Phobius"/>
    </source>
</evidence>